<proteinExistence type="predicted"/>
<sequence length="57" mass="6318">PLTYRQTSQQVSQDNKSGSILESPTHLHTAGFKPSLHHLFSHKSGTVFPASHNFCLD</sequence>
<evidence type="ECO:0000313" key="3">
    <source>
        <dbReference type="Proteomes" id="UP000269945"/>
    </source>
</evidence>
<gene>
    <name evidence="2" type="ORF">BN2614_LOCUS3</name>
</gene>
<feature type="non-terminal residue" evidence="2">
    <location>
        <position position="1"/>
    </location>
</feature>
<evidence type="ECO:0000313" key="2">
    <source>
        <dbReference type="EMBL" id="VCW66224.1"/>
    </source>
</evidence>
<comment type="caution">
    <text evidence="2">The sequence shown here is derived from an EMBL/GenBank/DDBJ whole genome shotgun (WGS) entry which is preliminary data.</text>
</comment>
<dbReference type="EMBL" id="CYRY02001587">
    <property type="protein sequence ID" value="VCW66224.1"/>
    <property type="molecule type" value="Genomic_DNA"/>
</dbReference>
<reference evidence="2 3" key="1">
    <citation type="submission" date="2018-10" db="EMBL/GenBank/DDBJ databases">
        <authorList>
            <person name="Ekblom R."/>
            <person name="Jareborg N."/>
        </authorList>
    </citation>
    <scope>NUCLEOTIDE SEQUENCE [LARGE SCALE GENOMIC DNA]</scope>
    <source>
        <tissue evidence="2">Muscle</tissue>
    </source>
</reference>
<accession>A0A9X9LER6</accession>
<dbReference type="Proteomes" id="UP000269945">
    <property type="component" value="Unassembled WGS sequence"/>
</dbReference>
<dbReference type="AlphaFoldDB" id="A0A9X9LER6"/>
<feature type="compositionally biased region" description="Polar residues" evidence="1">
    <location>
        <begin position="1"/>
        <end position="22"/>
    </location>
</feature>
<keyword evidence="3" id="KW-1185">Reference proteome</keyword>
<feature type="region of interest" description="Disordered" evidence="1">
    <location>
        <begin position="1"/>
        <end position="23"/>
    </location>
</feature>
<evidence type="ECO:0000256" key="1">
    <source>
        <dbReference type="SAM" id="MobiDB-lite"/>
    </source>
</evidence>
<organism evidence="2 3">
    <name type="scientific">Gulo gulo</name>
    <name type="common">Wolverine</name>
    <name type="synonym">Gluton</name>
    <dbReference type="NCBI Taxonomy" id="48420"/>
    <lineage>
        <taxon>Eukaryota</taxon>
        <taxon>Metazoa</taxon>
        <taxon>Chordata</taxon>
        <taxon>Craniata</taxon>
        <taxon>Vertebrata</taxon>
        <taxon>Euteleostomi</taxon>
        <taxon>Mammalia</taxon>
        <taxon>Eutheria</taxon>
        <taxon>Laurasiatheria</taxon>
        <taxon>Carnivora</taxon>
        <taxon>Caniformia</taxon>
        <taxon>Musteloidea</taxon>
        <taxon>Mustelidae</taxon>
        <taxon>Guloninae</taxon>
        <taxon>Gulo</taxon>
    </lineage>
</organism>
<name>A0A9X9LER6_GULGU</name>
<protein>
    <submittedName>
        <fullName evidence="2">Uncharacterized protein</fullName>
    </submittedName>
</protein>